<proteinExistence type="predicted"/>
<organism evidence="1 2">
    <name type="scientific">Rhizopogon vinicolor AM-OR11-026</name>
    <dbReference type="NCBI Taxonomy" id="1314800"/>
    <lineage>
        <taxon>Eukaryota</taxon>
        <taxon>Fungi</taxon>
        <taxon>Dikarya</taxon>
        <taxon>Basidiomycota</taxon>
        <taxon>Agaricomycotina</taxon>
        <taxon>Agaricomycetes</taxon>
        <taxon>Agaricomycetidae</taxon>
        <taxon>Boletales</taxon>
        <taxon>Suillineae</taxon>
        <taxon>Rhizopogonaceae</taxon>
        <taxon>Rhizopogon</taxon>
    </lineage>
</organism>
<gene>
    <name evidence="1" type="ORF">K503DRAFT_806667</name>
</gene>
<dbReference type="OrthoDB" id="2688210at2759"/>
<sequence length="199" mass="23084">MEPILVSDFALRKIDKGHYVELYYWTNRGLAEARLNHHTTDDESLVPTVSASSATSWLAANATRPSSTVVPDYSLSPFEFSQAIPRVVTSLEKHGWLVDRVHMLAGFWDALMLHRYWSSDDPLEQCALLMYQEDQRRAWHHAIPLLEGAWDILVLDDLDITCTFDRLYCKEHRRIDHDFNSRVSASDPFFFLHLLMNSF</sequence>
<reference evidence="1 2" key="1">
    <citation type="submission" date="2016-06" db="EMBL/GenBank/DDBJ databases">
        <title>Comparative genomics of the ectomycorrhizal sister species Rhizopogon vinicolor and Rhizopogon vesiculosus (Basidiomycota: Boletales) reveals a divergence of the mating type B locus.</title>
        <authorList>
            <consortium name="DOE Joint Genome Institute"/>
            <person name="Mujic A.B."/>
            <person name="Kuo A."/>
            <person name="Tritt A."/>
            <person name="Lipzen A."/>
            <person name="Chen C."/>
            <person name="Johnson J."/>
            <person name="Sharma A."/>
            <person name="Barry K."/>
            <person name="Grigoriev I.V."/>
            <person name="Spatafora J.W."/>
        </authorList>
    </citation>
    <scope>NUCLEOTIDE SEQUENCE [LARGE SCALE GENOMIC DNA]</scope>
    <source>
        <strain evidence="1 2">AM-OR11-026</strain>
    </source>
</reference>
<dbReference type="Proteomes" id="UP000092154">
    <property type="component" value="Unassembled WGS sequence"/>
</dbReference>
<dbReference type="EMBL" id="KV449868">
    <property type="protein sequence ID" value="OAX30834.1"/>
    <property type="molecule type" value="Genomic_DNA"/>
</dbReference>
<keyword evidence="2" id="KW-1185">Reference proteome</keyword>
<name>A0A1B7ME08_9AGAM</name>
<dbReference type="STRING" id="1314800.A0A1B7ME08"/>
<evidence type="ECO:0000313" key="2">
    <source>
        <dbReference type="Proteomes" id="UP000092154"/>
    </source>
</evidence>
<accession>A0A1B7ME08</accession>
<evidence type="ECO:0000313" key="1">
    <source>
        <dbReference type="EMBL" id="OAX30834.1"/>
    </source>
</evidence>
<dbReference type="AlphaFoldDB" id="A0A1B7ME08"/>
<dbReference type="InParanoid" id="A0A1B7ME08"/>
<protein>
    <submittedName>
        <fullName evidence="1">Uncharacterized protein</fullName>
    </submittedName>
</protein>